<feature type="transmembrane region" description="Helical" evidence="2">
    <location>
        <begin position="137"/>
        <end position="163"/>
    </location>
</feature>
<feature type="compositionally biased region" description="Polar residues" evidence="1">
    <location>
        <begin position="600"/>
        <end position="613"/>
    </location>
</feature>
<feature type="region of interest" description="Disordered" evidence="1">
    <location>
        <begin position="600"/>
        <end position="619"/>
    </location>
</feature>
<evidence type="ECO:0000256" key="1">
    <source>
        <dbReference type="SAM" id="MobiDB-lite"/>
    </source>
</evidence>
<dbReference type="PANTHER" id="PTHR31133">
    <property type="entry name" value="MEMBRANE PROTEIN"/>
    <property type="match status" value="1"/>
</dbReference>
<comment type="caution">
    <text evidence="3">The sequence shown here is derived from an EMBL/GenBank/DDBJ whole genome shotgun (WGS) entry which is preliminary data.</text>
</comment>
<sequence length="619" mass="69475">MRDSWKYLLKTLYVVFAFFSALLLGALKSLLVGPIACLILILGNVGVILGLFPAHVACAVYTLVKTNRCDAPLKVAIFLGLPALFGLWLALSIAGSILVGVGYGFFAPWVSAFEAFRLDSESKKFFHCIVVLDQSIFFLLLWKFGVSFPNFLYICLFFCYVKIQDGTWGTIKGSCTVVQDFADICYHSYPLYLKELRESPTSHELQPLRLIHVPGCIVVGLMGLMVEIPLYTAIAIVKSPYMLFRGWHRLVHDLISREGPFLETACVPIAGLAILMWPLVVIGSIIMAIFSSFFIGLYGSVIVYQERSFRRGVAYVIAMVAEFDEYTNDLLYLREGSILPKPQYRKKSKSNSEFSVRQNHSLRGNLGSVFTEAPSMLVPNLTSSRSVREAIHEVQMVQVWGSTMKLCEQRGKELLDTNVITTADLNDWLKAKNTNDASIVAVGLPCFSFLQTILQSIKAGSDGLLLMDDLEITHLNRPQSRLLDWFFQPVIVLKEQIRVIHLEDGEIHYLEKLVLFGNDAERIKAWENGSSIPQDPVRAARIDGISRRMVGMTRGVHKFPTYRRRYRQVVKNLICYSVSKDSSRSSAKEGYTRSITCSATKEGSNRSMSTRSIGSIEIV</sequence>
<keyword evidence="2" id="KW-0812">Transmembrane</keyword>
<dbReference type="InterPro" id="IPR040229">
    <property type="entry name" value="At3g27390-like"/>
</dbReference>
<dbReference type="OrthoDB" id="1054248at2759"/>
<evidence type="ECO:0000256" key="2">
    <source>
        <dbReference type="SAM" id="Phobius"/>
    </source>
</evidence>
<feature type="transmembrane region" description="Helical" evidence="2">
    <location>
        <begin position="211"/>
        <end position="237"/>
    </location>
</feature>
<gene>
    <name evidence="3" type="ORF">OLEA9_A011805</name>
</gene>
<name>A0A8S0S5I5_OLEEU</name>
<dbReference type="AlphaFoldDB" id="A0A8S0S5I5"/>
<dbReference type="EMBL" id="CACTIH010003926">
    <property type="protein sequence ID" value="CAA2987467.1"/>
    <property type="molecule type" value="Genomic_DNA"/>
</dbReference>
<keyword evidence="2" id="KW-1133">Transmembrane helix</keyword>
<feature type="transmembrane region" description="Helical" evidence="2">
    <location>
        <begin position="7"/>
        <end position="27"/>
    </location>
</feature>
<accession>A0A8S0S5I5</accession>
<evidence type="ECO:0000313" key="4">
    <source>
        <dbReference type="Proteomes" id="UP000594638"/>
    </source>
</evidence>
<feature type="transmembrane region" description="Helical" evidence="2">
    <location>
        <begin position="285"/>
        <end position="304"/>
    </location>
</feature>
<feature type="transmembrane region" description="Helical" evidence="2">
    <location>
        <begin position="71"/>
        <end position="91"/>
    </location>
</feature>
<proteinExistence type="predicted"/>
<dbReference type="Proteomes" id="UP000594638">
    <property type="component" value="Unassembled WGS sequence"/>
</dbReference>
<protein>
    <submittedName>
        <fullName evidence="3">Uncharacterized membrane At3g27390</fullName>
    </submittedName>
</protein>
<evidence type="ECO:0000313" key="3">
    <source>
        <dbReference type="EMBL" id="CAA2987467.1"/>
    </source>
</evidence>
<feature type="transmembrane region" description="Helical" evidence="2">
    <location>
        <begin position="33"/>
        <end position="64"/>
    </location>
</feature>
<dbReference type="PANTHER" id="PTHR31133:SF12">
    <property type="entry name" value="MEMBRANE PROTEIN"/>
    <property type="match status" value="1"/>
</dbReference>
<keyword evidence="2" id="KW-0472">Membrane</keyword>
<reference evidence="3 4" key="1">
    <citation type="submission" date="2019-12" db="EMBL/GenBank/DDBJ databases">
        <authorList>
            <person name="Alioto T."/>
            <person name="Alioto T."/>
            <person name="Gomez Garrido J."/>
        </authorList>
    </citation>
    <scope>NUCLEOTIDE SEQUENCE [LARGE SCALE GENOMIC DNA]</scope>
</reference>
<dbReference type="Gramene" id="OE9A011805T3">
    <property type="protein sequence ID" value="OE9A011805C3"/>
    <property type="gene ID" value="OE9A011805"/>
</dbReference>
<organism evidence="3 4">
    <name type="scientific">Olea europaea subsp. europaea</name>
    <dbReference type="NCBI Taxonomy" id="158383"/>
    <lineage>
        <taxon>Eukaryota</taxon>
        <taxon>Viridiplantae</taxon>
        <taxon>Streptophyta</taxon>
        <taxon>Embryophyta</taxon>
        <taxon>Tracheophyta</taxon>
        <taxon>Spermatophyta</taxon>
        <taxon>Magnoliopsida</taxon>
        <taxon>eudicotyledons</taxon>
        <taxon>Gunneridae</taxon>
        <taxon>Pentapetalae</taxon>
        <taxon>asterids</taxon>
        <taxon>lamiids</taxon>
        <taxon>Lamiales</taxon>
        <taxon>Oleaceae</taxon>
        <taxon>Oleeae</taxon>
        <taxon>Olea</taxon>
    </lineage>
</organism>
<keyword evidence="4" id="KW-1185">Reference proteome</keyword>